<proteinExistence type="predicted"/>
<keyword evidence="2 5" id="KW-0238">DNA-binding</keyword>
<dbReference type="Proteomes" id="UP000266482">
    <property type="component" value="Unassembled WGS sequence"/>
</dbReference>
<reference evidence="5 6" key="1">
    <citation type="submission" date="2018-09" db="EMBL/GenBank/DDBJ databases">
        <title>Paenibacillus aracenensis nov. sp. isolated from a cave in southern Spain.</title>
        <authorList>
            <person name="Jurado V."/>
            <person name="Gutierrez-Patricio S."/>
            <person name="Gonzalez-Pimentel J.L."/>
            <person name="Miller A.Z."/>
            <person name="Laiz L."/>
            <person name="Saiz-Jimenez C."/>
        </authorList>
    </citation>
    <scope>NUCLEOTIDE SEQUENCE [LARGE SCALE GENOMIC DNA]</scope>
    <source>
        <strain evidence="5 6">DSM 22867</strain>
    </source>
</reference>
<dbReference type="OrthoDB" id="43195at2"/>
<dbReference type="InterPro" id="IPR000843">
    <property type="entry name" value="HTH_LacI"/>
</dbReference>
<gene>
    <name evidence="5" type="ORF">D3P08_18965</name>
</gene>
<keyword evidence="3" id="KW-0804">Transcription</keyword>
<comment type="caution">
    <text evidence="5">The sequence shown here is derived from an EMBL/GenBank/DDBJ whole genome shotgun (WGS) entry which is preliminary data.</text>
</comment>
<evidence type="ECO:0000256" key="1">
    <source>
        <dbReference type="ARBA" id="ARBA00023015"/>
    </source>
</evidence>
<dbReference type="GO" id="GO:0000976">
    <property type="term" value="F:transcription cis-regulatory region binding"/>
    <property type="evidence" value="ECO:0007669"/>
    <property type="project" value="TreeGrafter"/>
</dbReference>
<evidence type="ECO:0000256" key="3">
    <source>
        <dbReference type="ARBA" id="ARBA00023163"/>
    </source>
</evidence>
<dbReference type="Pfam" id="PF13377">
    <property type="entry name" value="Peripla_BP_3"/>
    <property type="match status" value="1"/>
</dbReference>
<dbReference type="InterPro" id="IPR046335">
    <property type="entry name" value="LacI/GalR-like_sensor"/>
</dbReference>
<dbReference type="Gene3D" id="3.40.50.2300">
    <property type="match status" value="2"/>
</dbReference>
<evidence type="ECO:0000259" key="4">
    <source>
        <dbReference type="PROSITE" id="PS50932"/>
    </source>
</evidence>
<accession>A0A3A1UUC7</accession>
<dbReference type="Gene3D" id="1.10.260.40">
    <property type="entry name" value="lambda repressor-like DNA-binding domains"/>
    <property type="match status" value="1"/>
</dbReference>
<dbReference type="AlphaFoldDB" id="A0A3A1UUC7"/>
<evidence type="ECO:0000313" key="6">
    <source>
        <dbReference type="Proteomes" id="UP000266482"/>
    </source>
</evidence>
<sequence length="347" mass="38443">MATIKEIAQLAGVSAATVSRVINNDPTLSVGEETRIRIFAAAEELGYKPSRLRKLKREERISKQRIGLLMWSSLEDEREDPYFASIRRGIELRCEELGLQIAKVLRGRDGAELAPIHDLAGLIVVGSVHAEDVSTIYARPDRTVFVNHGQSPGGSDSVSLHFEGAMRDSLSHLFELGHRRIAYIGGDETIHRLQAGYPEEGADDPRRQLFRAMMREKGLYLPELDIRSGWSPSGGYEGMRRLLARRERPTAVIMGSDPMAVGALRALQESGMEVPKDMAVIGFDDIEISAYLNPPLTTVRVHTELMGRTAVQLLLERIEGREAAMHVQVNTRLIVRESSGLKRGGNG</sequence>
<keyword evidence="6" id="KW-1185">Reference proteome</keyword>
<dbReference type="PROSITE" id="PS50932">
    <property type="entry name" value="HTH_LACI_2"/>
    <property type="match status" value="1"/>
</dbReference>
<dbReference type="CDD" id="cd01392">
    <property type="entry name" value="HTH_LacI"/>
    <property type="match status" value="1"/>
</dbReference>
<name>A0A3A1UUC7_9BACL</name>
<dbReference type="InterPro" id="IPR028082">
    <property type="entry name" value="Peripla_BP_I"/>
</dbReference>
<dbReference type="PRINTS" id="PR00036">
    <property type="entry name" value="HTHLACI"/>
</dbReference>
<evidence type="ECO:0000313" key="5">
    <source>
        <dbReference type="EMBL" id="RIX50782.1"/>
    </source>
</evidence>
<dbReference type="InterPro" id="IPR010982">
    <property type="entry name" value="Lambda_DNA-bd_dom_sf"/>
</dbReference>
<dbReference type="SUPFAM" id="SSF47413">
    <property type="entry name" value="lambda repressor-like DNA-binding domains"/>
    <property type="match status" value="1"/>
</dbReference>
<feature type="domain" description="HTH lacI-type" evidence="4">
    <location>
        <begin position="2"/>
        <end position="58"/>
    </location>
</feature>
<dbReference type="Pfam" id="PF00356">
    <property type="entry name" value="LacI"/>
    <property type="match status" value="1"/>
</dbReference>
<dbReference type="PROSITE" id="PS00356">
    <property type="entry name" value="HTH_LACI_1"/>
    <property type="match status" value="1"/>
</dbReference>
<dbReference type="SMART" id="SM00354">
    <property type="entry name" value="HTH_LACI"/>
    <property type="match status" value="1"/>
</dbReference>
<dbReference type="RefSeq" id="WP_119601429.1">
    <property type="nucleotide sequence ID" value="NZ_QXQA01000013.1"/>
</dbReference>
<dbReference type="PANTHER" id="PTHR30146">
    <property type="entry name" value="LACI-RELATED TRANSCRIPTIONAL REPRESSOR"/>
    <property type="match status" value="1"/>
</dbReference>
<dbReference type="PANTHER" id="PTHR30146:SF149">
    <property type="entry name" value="HTH-TYPE TRANSCRIPTIONAL REGULATOR EBGR"/>
    <property type="match status" value="1"/>
</dbReference>
<dbReference type="SUPFAM" id="SSF53822">
    <property type="entry name" value="Periplasmic binding protein-like I"/>
    <property type="match status" value="1"/>
</dbReference>
<dbReference type="EMBL" id="QXQA01000013">
    <property type="protein sequence ID" value="RIX50782.1"/>
    <property type="molecule type" value="Genomic_DNA"/>
</dbReference>
<evidence type="ECO:0000256" key="2">
    <source>
        <dbReference type="ARBA" id="ARBA00023125"/>
    </source>
</evidence>
<dbReference type="CDD" id="cd01544">
    <property type="entry name" value="PBP1_GalR"/>
    <property type="match status" value="1"/>
</dbReference>
<protein>
    <submittedName>
        <fullName evidence="5">LacI family DNA-binding transcriptional regulator</fullName>
    </submittedName>
</protein>
<keyword evidence="1" id="KW-0805">Transcription regulation</keyword>
<dbReference type="GO" id="GO:0003700">
    <property type="term" value="F:DNA-binding transcription factor activity"/>
    <property type="evidence" value="ECO:0007669"/>
    <property type="project" value="TreeGrafter"/>
</dbReference>
<organism evidence="5 6">
    <name type="scientific">Paenibacillus nanensis</name>
    <dbReference type="NCBI Taxonomy" id="393251"/>
    <lineage>
        <taxon>Bacteria</taxon>
        <taxon>Bacillati</taxon>
        <taxon>Bacillota</taxon>
        <taxon>Bacilli</taxon>
        <taxon>Bacillales</taxon>
        <taxon>Paenibacillaceae</taxon>
        <taxon>Paenibacillus</taxon>
    </lineage>
</organism>